<dbReference type="PANTHER" id="PTHR30561:SF2">
    <property type="entry name" value="SPERMIDINE EXPORT PROTEIN MDTJ"/>
    <property type="match status" value="1"/>
</dbReference>
<dbReference type="GO" id="GO:1903711">
    <property type="term" value="P:spermidine transmembrane transport"/>
    <property type="evidence" value="ECO:0007669"/>
    <property type="project" value="TreeGrafter"/>
</dbReference>
<dbReference type="InterPro" id="IPR037185">
    <property type="entry name" value="EmrE-like"/>
</dbReference>
<evidence type="ECO:0000313" key="11">
    <source>
        <dbReference type="EMBL" id="NYE80938.1"/>
    </source>
</evidence>
<reference evidence="11 12" key="1">
    <citation type="submission" date="2020-07" db="EMBL/GenBank/DDBJ databases">
        <title>Genomic Encyclopedia of Type Strains, Phase IV (KMG-V): Genome sequencing to study the core and pangenomes of soil and plant-associated prokaryotes.</title>
        <authorList>
            <person name="Whitman W."/>
        </authorList>
    </citation>
    <scope>NUCLEOTIDE SEQUENCE [LARGE SCALE GENOMIC DNA]</scope>
    <source>
        <strain evidence="11 12">SAS40</strain>
    </source>
</reference>
<dbReference type="GO" id="GO:0031460">
    <property type="term" value="P:glycine betaine transport"/>
    <property type="evidence" value="ECO:0007669"/>
    <property type="project" value="TreeGrafter"/>
</dbReference>
<evidence type="ECO:0000256" key="4">
    <source>
        <dbReference type="ARBA" id="ARBA00022475"/>
    </source>
</evidence>
<evidence type="ECO:0000256" key="5">
    <source>
        <dbReference type="ARBA" id="ARBA00022519"/>
    </source>
</evidence>
<keyword evidence="7 10" id="KW-1133">Transmembrane helix</keyword>
<keyword evidence="12" id="KW-1185">Reference proteome</keyword>
<dbReference type="Gene3D" id="1.10.3730.20">
    <property type="match status" value="1"/>
</dbReference>
<evidence type="ECO:0000256" key="6">
    <source>
        <dbReference type="ARBA" id="ARBA00022692"/>
    </source>
</evidence>
<proteinExistence type="inferred from homology"/>
<dbReference type="GO" id="GO:0015220">
    <property type="term" value="F:choline transmembrane transporter activity"/>
    <property type="evidence" value="ECO:0007669"/>
    <property type="project" value="TreeGrafter"/>
</dbReference>
<comment type="similarity">
    <text evidence="9">Belongs to the drug/metabolite transporter (DMT) superfamily. Small multidrug resistance (SMR) (TC 2.A.7.1) family.</text>
</comment>
<sequence>MRHWFFLFIAIAAEVTGTSLMKWGSTSGHPGGLLGMFVLLALSYYALSLAVERVPMGVAYAIWEGVGIVSIALISLLLFNESLSPGKAVGIAAVLGGIVLLKRGIAGDRAAAQADDTAKGAAAIALPGWSPSHA</sequence>
<evidence type="ECO:0000313" key="12">
    <source>
        <dbReference type="Proteomes" id="UP000542125"/>
    </source>
</evidence>
<dbReference type="RefSeq" id="WP_179582488.1">
    <property type="nucleotide sequence ID" value="NZ_JACBYR010000001.1"/>
</dbReference>
<dbReference type="GO" id="GO:0015199">
    <property type="term" value="F:amino-acid betaine transmembrane transporter activity"/>
    <property type="evidence" value="ECO:0007669"/>
    <property type="project" value="TreeGrafter"/>
</dbReference>
<organism evidence="11 12">
    <name type="scientific">Pigmentiphaga litoralis</name>
    <dbReference type="NCBI Taxonomy" id="516702"/>
    <lineage>
        <taxon>Bacteria</taxon>
        <taxon>Pseudomonadati</taxon>
        <taxon>Pseudomonadota</taxon>
        <taxon>Betaproteobacteria</taxon>
        <taxon>Burkholderiales</taxon>
        <taxon>Alcaligenaceae</taxon>
        <taxon>Pigmentiphaga</taxon>
    </lineage>
</organism>
<evidence type="ECO:0000256" key="8">
    <source>
        <dbReference type="ARBA" id="ARBA00023136"/>
    </source>
</evidence>
<dbReference type="Pfam" id="PF00893">
    <property type="entry name" value="Multi_Drug_Res"/>
    <property type="match status" value="1"/>
</dbReference>
<dbReference type="PANTHER" id="PTHR30561">
    <property type="entry name" value="SMR FAMILY PROTON-DEPENDENT DRUG EFFLUX TRANSPORTER SUGE"/>
    <property type="match status" value="1"/>
</dbReference>
<comment type="subcellular location">
    <subcellularLocation>
        <location evidence="1">Cell inner membrane</location>
        <topology evidence="1">Multi-pass membrane protein</topology>
    </subcellularLocation>
    <subcellularLocation>
        <location evidence="9">Cell membrane</location>
        <topology evidence="9">Multi-pass membrane protein</topology>
    </subcellularLocation>
</comment>
<evidence type="ECO:0000256" key="7">
    <source>
        <dbReference type="ARBA" id="ARBA00022989"/>
    </source>
</evidence>
<feature type="transmembrane region" description="Helical" evidence="10">
    <location>
        <begin position="33"/>
        <end position="51"/>
    </location>
</feature>
<gene>
    <name evidence="11" type="ORF">FHW18_000209</name>
</gene>
<protein>
    <recommendedName>
        <fullName evidence="3">Spermidine export protein MdtJ</fullName>
    </recommendedName>
</protein>
<dbReference type="Proteomes" id="UP000542125">
    <property type="component" value="Unassembled WGS sequence"/>
</dbReference>
<dbReference type="AlphaFoldDB" id="A0A7Y9LLD1"/>
<dbReference type="InterPro" id="IPR000390">
    <property type="entry name" value="Small_drug/metabolite_transptr"/>
</dbReference>
<evidence type="ECO:0000256" key="2">
    <source>
        <dbReference type="ARBA" id="ARBA00011358"/>
    </source>
</evidence>
<name>A0A7Y9LLD1_9BURK</name>
<evidence type="ECO:0000256" key="10">
    <source>
        <dbReference type="SAM" id="Phobius"/>
    </source>
</evidence>
<dbReference type="EMBL" id="JACBYR010000001">
    <property type="protein sequence ID" value="NYE80938.1"/>
    <property type="molecule type" value="Genomic_DNA"/>
</dbReference>
<evidence type="ECO:0000256" key="1">
    <source>
        <dbReference type="ARBA" id="ARBA00004429"/>
    </source>
</evidence>
<dbReference type="GO" id="GO:0005886">
    <property type="term" value="C:plasma membrane"/>
    <property type="evidence" value="ECO:0007669"/>
    <property type="project" value="UniProtKB-SubCell"/>
</dbReference>
<feature type="transmembrane region" description="Helical" evidence="10">
    <location>
        <begin position="58"/>
        <end position="79"/>
    </location>
</feature>
<keyword evidence="8 10" id="KW-0472">Membrane</keyword>
<comment type="caution">
    <text evidence="11">The sequence shown here is derived from an EMBL/GenBank/DDBJ whole genome shotgun (WGS) entry which is preliminary data.</text>
</comment>
<dbReference type="GO" id="GO:0015297">
    <property type="term" value="F:antiporter activity"/>
    <property type="evidence" value="ECO:0007669"/>
    <property type="project" value="TreeGrafter"/>
</dbReference>
<accession>A0A7Y9LLD1</accession>
<keyword evidence="4" id="KW-1003">Cell membrane</keyword>
<evidence type="ECO:0000256" key="9">
    <source>
        <dbReference type="RuleBase" id="RU003942"/>
    </source>
</evidence>
<dbReference type="SUPFAM" id="SSF103481">
    <property type="entry name" value="Multidrug resistance efflux transporter EmrE"/>
    <property type="match status" value="1"/>
</dbReference>
<comment type="subunit">
    <text evidence="2">Forms a complex with MdtI.</text>
</comment>
<keyword evidence="6 9" id="KW-0812">Transmembrane</keyword>
<feature type="transmembrane region" description="Helical" evidence="10">
    <location>
        <begin position="85"/>
        <end position="101"/>
    </location>
</feature>
<evidence type="ECO:0000256" key="3">
    <source>
        <dbReference type="ARBA" id="ARBA00021112"/>
    </source>
</evidence>
<keyword evidence="5" id="KW-0997">Cell inner membrane</keyword>
<dbReference type="InterPro" id="IPR045324">
    <property type="entry name" value="Small_multidrug_res"/>
</dbReference>